<evidence type="ECO:0000313" key="1">
    <source>
        <dbReference type="EMBL" id="KAH6929795.1"/>
    </source>
</evidence>
<name>A0ACB7S5K8_HYAAI</name>
<protein>
    <submittedName>
        <fullName evidence="1">Uncharacterized protein</fullName>
    </submittedName>
</protein>
<accession>A0ACB7S5K8</accession>
<gene>
    <name evidence="1" type="ORF">HPB50_005882</name>
</gene>
<sequence>MRVSFLVAVGKTAPRITRSLGRPLGLPYTTTGSECPVFEFGGQQQRHQPVYCWEAKGGDGQDVLLRGQGEAPAGVMAPMGENATADPTVAAAAERA</sequence>
<keyword evidence="2" id="KW-1185">Reference proteome</keyword>
<evidence type="ECO:0000313" key="2">
    <source>
        <dbReference type="Proteomes" id="UP000821845"/>
    </source>
</evidence>
<comment type="caution">
    <text evidence="1">The sequence shown here is derived from an EMBL/GenBank/DDBJ whole genome shotgun (WGS) entry which is preliminary data.</text>
</comment>
<dbReference type="EMBL" id="CM023485">
    <property type="protein sequence ID" value="KAH6929795.1"/>
    <property type="molecule type" value="Genomic_DNA"/>
</dbReference>
<proteinExistence type="predicted"/>
<reference evidence="1" key="1">
    <citation type="submission" date="2020-05" db="EMBL/GenBank/DDBJ databases">
        <title>Large-scale comparative analyses of tick genomes elucidate their genetic diversity and vector capacities.</title>
        <authorList>
            <person name="Jia N."/>
            <person name="Wang J."/>
            <person name="Shi W."/>
            <person name="Du L."/>
            <person name="Sun Y."/>
            <person name="Zhan W."/>
            <person name="Jiang J."/>
            <person name="Wang Q."/>
            <person name="Zhang B."/>
            <person name="Ji P."/>
            <person name="Sakyi L.B."/>
            <person name="Cui X."/>
            <person name="Yuan T."/>
            <person name="Jiang B."/>
            <person name="Yang W."/>
            <person name="Lam T.T.-Y."/>
            <person name="Chang Q."/>
            <person name="Ding S."/>
            <person name="Wang X."/>
            <person name="Zhu J."/>
            <person name="Ruan X."/>
            <person name="Zhao L."/>
            <person name="Wei J."/>
            <person name="Que T."/>
            <person name="Du C."/>
            <person name="Cheng J."/>
            <person name="Dai P."/>
            <person name="Han X."/>
            <person name="Huang E."/>
            <person name="Gao Y."/>
            <person name="Liu J."/>
            <person name="Shao H."/>
            <person name="Ye R."/>
            <person name="Li L."/>
            <person name="Wei W."/>
            <person name="Wang X."/>
            <person name="Wang C."/>
            <person name="Yang T."/>
            <person name="Huo Q."/>
            <person name="Li W."/>
            <person name="Guo W."/>
            <person name="Chen H."/>
            <person name="Zhou L."/>
            <person name="Ni X."/>
            <person name="Tian J."/>
            <person name="Zhou Y."/>
            <person name="Sheng Y."/>
            <person name="Liu T."/>
            <person name="Pan Y."/>
            <person name="Xia L."/>
            <person name="Li J."/>
            <person name="Zhao F."/>
            <person name="Cao W."/>
        </authorList>
    </citation>
    <scope>NUCLEOTIDE SEQUENCE</scope>
    <source>
        <strain evidence="1">Hyas-2018</strain>
    </source>
</reference>
<organism evidence="1 2">
    <name type="scientific">Hyalomma asiaticum</name>
    <name type="common">Tick</name>
    <dbReference type="NCBI Taxonomy" id="266040"/>
    <lineage>
        <taxon>Eukaryota</taxon>
        <taxon>Metazoa</taxon>
        <taxon>Ecdysozoa</taxon>
        <taxon>Arthropoda</taxon>
        <taxon>Chelicerata</taxon>
        <taxon>Arachnida</taxon>
        <taxon>Acari</taxon>
        <taxon>Parasitiformes</taxon>
        <taxon>Ixodida</taxon>
        <taxon>Ixodoidea</taxon>
        <taxon>Ixodidae</taxon>
        <taxon>Hyalomminae</taxon>
        <taxon>Hyalomma</taxon>
    </lineage>
</organism>
<dbReference type="Proteomes" id="UP000821845">
    <property type="component" value="Chromosome 5"/>
</dbReference>